<dbReference type="GO" id="GO:0006355">
    <property type="term" value="P:regulation of DNA-templated transcription"/>
    <property type="evidence" value="ECO:0007669"/>
    <property type="project" value="InterPro"/>
</dbReference>
<name>A0A8D5FL63_9BACT</name>
<evidence type="ECO:0000313" key="4">
    <source>
        <dbReference type="EMBL" id="BCL60239.1"/>
    </source>
</evidence>
<organism evidence="4 5">
    <name type="scientific">Desulfomarina profundi</name>
    <dbReference type="NCBI Taxonomy" id="2772557"/>
    <lineage>
        <taxon>Bacteria</taxon>
        <taxon>Pseudomonadati</taxon>
        <taxon>Thermodesulfobacteriota</taxon>
        <taxon>Desulfobulbia</taxon>
        <taxon>Desulfobulbales</taxon>
        <taxon>Desulfobulbaceae</taxon>
        <taxon>Desulfomarina</taxon>
    </lineage>
</organism>
<evidence type="ECO:0000256" key="1">
    <source>
        <dbReference type="ARBA" id="ARBA00022741"/>
    </source>
</evidence>
<dbReference type="CDD" id="cd00009">
    <property type="entry name" value="AAA"/>
    <property type="match status" value="1"/>
</dbReference>
<dbReference type="AlphaFoldDB" id="A0A8D5FL63"/>
<dbReference type="Pfam" id="PF00158">
    <property type="entry name" value="Sigma54_activat"/>
    <property type="match status" value="1"/>
</dbReference>
<proteinExistence type="predicted"/>
<dbReference type="PANTHER" id="PTHR32071">
    <property type="entry name" value="TRANSCRIPTIONAL REGULATORY PROTEIN"/>
    <property type="match status" value="1"/>
</dbReference>
<accession>A0A8D5FL63</accession>
<dbReference type="KEGG" id="dbk:DGMP_09320"/>
<dbReference type="Proteomes" id="UP000826725">
    <property type="component" value="Chromosome"/>
</dbReference>
<dbReference type="GO" id="GO:0005524">
    <property type="term" value="F:ATP binding"/>
    <property type="evidence" value="ECO:0007669"/>
    <property type="project" value="UniProtKB-KW"/>
</dbReference>
<gene>
    <name evidence="4" type="ORF">DGMP_09320</name>
</gene>
<dbReference type="RefSeq" id="WP_228856386.1">
    <property type="nucleotide sequence ID" value="NZ_AP024086.1"/>
</dbReference>
<reference evidence="4" key="1">
    <citation type="submission" date="2020-09" db="EMBL/GenBank/DDBJ databases">
        <title>Desulfogranum mesoprofundum gen. nov., sp. nov., a novel mesophilic, sulfate-reducing chemolithoautotroph isolated from a deep-sea hydrothermal vent chimney in the Suiyo Seamount.</title>
        <authorList>
            <person name="Hashimoto Y."/>
            <person name="Nakagawa S."/>
        </authorList>
    </citation>
    <scope>NUCLEOTIDE SEQUENCE</scope>
    <source>
        <strain evidence="4">KT2</strain>
    </source>
</reference>
<evidence type="ECO:0000313" key="5">
    <source>
        <dbReference type="Proteomes" id="UP000826725"/>
    </source>
</evidence>
<feature type="domain" description="Sigma-54 factor interaction" evidence="3">
    <location>
        <begin position="151"/>
        <end position="414"/>
    </location>
</feature>
<keyword evidence="5" id="KW-1185">Reference proteome</keyword>
<dbReference type="InterPro" id="IPR002078">
    <property type="entry name" value="Sigma_54_int"/>
</dbReference>
<keyword evidence="2" id="KW-0067">ATP-binding</keyword>
<protein>
    <submittedName>
        <fullName evidence="4">Fis family transcriptional regulator</fullName>
    </submittedName>
</protein>
<dbReference type="InterPro" id="IPR003593">
    <property type="entry name" value="AAA+_ATPase"/>
</dbReference>
<sequence length="488" mass="55991">MQDHERDLLNKIREAAFANPFGRTRSAIDLAVTGLSSTASNDTILAQLIERVGETIDSIKKSTTPPSKSLSEDDRQLLRFAVLFHTFHLFCDSFDEHIQKQIEKGDDCCHIDFASDMLGLLAEHGIEEKEAIRFFSLFFQMRRAFYFINGIAGKSECVMHLRRSLWNNVFTSDIRLYDRFLWDRMEDFSTMILGETGTGKGLAAAAIGRSGYIPFNPRTGRFRESFAKTFISINLSQFPEQLIESELFGHKKGAFTGAVETHKGIFSRCSPNGAIFLDEIGEVSIPVQIKLLQVLQDRVFTPVGSHKREKFQGRVIAATNRLIEQSRKDGTFRDDFYYRLCSDIIEVPPLRQRLREHPAELRAILKIIIKRIIGSADKDLEEKTTAYIREHQPEEYHWPGNIRELEQCVRRFILNSCYQWQQPLTESDSEAFLADINNGSLSATELLSRYCKILYEKSGTYEAVSQQTRLDRRTVKKYILLNNSPDNV</sequence>
<dbReference type="PANTHER" id="PTHR32071:SF122">
    <property type="entry name" value="SIGMA FACTOR"/>
    <property type="match status" value="1"/>
</dbReference>
<evidence type="ECO:0000256" key="2">
    <source>
        <dbReference type="ARBA" id="ARBA00022840"/>
    </source>
</evidence>
<keyword evidence="1" id="KW-0547">Nucleotide-binding</keyword>
<evidence type="ECO:0000259" key="3">
    <source>
        <dbReference type="PROSITE" id="PS50045"/>
    </source>
</evidence>
<dbReference type="EMBL" id="AP024086">
    <property type="protein sequence ID" value="BCL60239.1"/>
    <property type="molecule type" value="Genomic_DNA"/>
</dbReference>
<dbReference type="PROSITE" id="PS50045">
    <property type="entry name" value="SIGMA54_INTERACT_4"/>
    <property type="match status" value="1"/>
</dbReference>
<dbReference type="SMART" id="SM00382">
    <property type="entry name" value="AAA"/>
    <property type="match status" value="1"/>
</dbReference>